<dbReference type="Proteomes" id="UP001589896">
    <property type="component" value="Unassembled WGS sequence"/>
</dbReference>
<dbReference type="Pfam" id="PF02720">
    <property type="entry name" value="DUF222"/>
    <property type="match status" value="1"/>
</dbReference>
<feature type="domain" description="DUF222" evidence="1">
    <location>
        <begin position="70"/>
        <end position="223"/>
    </location>
</feature>
<evidence type="ECO:0000259" key="1">
    <source>
        <dbReference type="Pfam" id="PF02720"/>
    </source>
</evidence>
<reference evidence="2 3" key="1">
    <citation type="submission" date="2024-09" db="EMBL/GenBank/DDBJ databases">
        <authorList>
            <person name="Sun Q."/>
            <person name="Mori K."/>
        </authorList>
    </citation>
    <scope>NUCLEOTIDE SEQUENCE [LARGE SCALE GENOMIC DNA]</scope>
    <source>
        <strain evidence="2 3">KCTC 23076</strain>
    </source>
</reference>
<dbReference type="InterPro" id="IPR003870">
    <property type="entry name" value="DUF222"/>
</dbReference>
<gene>
    <name evidence="2" type="ORF">ACFFGH_09170</name>
</gene>
<keyword evidence="3" id="KW-1185">Reference proteome</keyword>
<organism evidence="2 3">
    <name type="scientific">Lysobacter korlensis</name>
    <dbReference type="NCBI Taxonomy" id="553636"/>
    <lineage>
        <taxon>Bacteria</taxon>
        <taxon>Pseudomonadati</taxon>
        <taxon>Pseudomonadota</taxon>
        <taxon>Gammaproteobacteria</taxon>
        <taxon>Lysobacterales</taxon>
        <taxon>Lysobacteraceae</taxon>
        <taxon>Lysobacter</taxon>
    </lineage>
</organism>
<feature type="non-terminal residue" evidence="2">
    <location>
        <position position="225"/>
    </location>
</feature>
<sequence length="225" mass="23515">MPAVLEILAEVKAATSRLRLEGAAFAPLDDEDLMQAQRLYADIAGDIAAGAAANAGEIAWRSRPDLGYAGLAQRTGARTAESLVQQLTGSTGREAATLVRVGKVMHEAELVPPTPEGDTATAEAAAPPWDGTGTAWLAPVGRAVAAGRLPVVAADAIRTGLGTPSETVTIAMLTAAAERLVAEAAGLNADQLLKRARAVRDEIDAEGIAVREAQRHSQRYFRVFR</sequence>
<evidence type="ECO:0000313" key="3">
    <source>
        <dbReference type="Proteomes" id="UP001589896"/>
    </source>
</evidence>
<dbReference type="EMBL" id="JBHLTG010000002">
    <property type="protein sequence ID" value="MFC0678011.1"/>
    <property type="molecule type" value="Genomic_DNA"/>
</dbReference>
<comment type="caution">
    <text evidence="2">The sequence shown here is derived from an EMBL/GenBank/DDBJ whole genome shotgun (WGS) entry which is preliminary data.</text>
</comment>
<accession>A0ABV6RM27</accession>
<protein>
    <submittedName>
        <fullName evidence="2">DUF222 domain-containing protein</fullName>
    </submittedName>
</protein>
<name>A0ABV6RM27_9GAMM</name>
<proteinExistence type="predicted"/>
<evidence type="ECO:0000313" key="2">
    <source>
        <dbReference type="EMBL" id="MFC0678011.1"/>
    </source>
</evidence>
<dbReference type="RefSeq" id="WP_386667487.1">
    <property type="nucleotide sequence ID" value="NZ_JBHLTG010000002.1"/>
</dbReference>